<keyword evidence="2" id="KW-1185">Reference proteome</keyword>
<organism evidence="1 2">
    <name type="scientific">Peronosclerospora sorghi</name>
    <dbReference type="NCBI Taxonomy" id="230839"/>
    <lineage>
        <taxon>Eukaryota</taxon>
        <taxon>Sar</taxon>
        <taxon>Stramenopiles</taxon>
        <taxon>Oomycota</taxon>
        <taxon>Peronosporomycetes</taxon>
        <taxon>Peronosporales</taxon>
        <taxon>Peronosporaceae</taxon>
        <taxon>Peronosclerospora</taxon>
    </lineage>
</organism>
<dbReference type="EMBL" id="CM047583">
    <property type="protein sequence ID" value="KAI9913032.1"/>
    <property type="molecule type" value="Genomic_DNA"/>
</dbReference>
<accession>A0ACC0W3K2</accession>
<protein>
    <submittedName>
        <fullName evidence="1">Uncharacterized protein</fullName>
    </submittedName>
</protein>
<dbReference type="Proteomes" id="UP001163321">
    <property type="component" value="Chromosome 4"/>
</dbReference>
<evidence type="ECO:0000313" key="1">
    <source>
        <dbReference type="EMBL" id="KAI9913032.1"/>
    </source>
</evidence>
<evidence type="ECO:0000313" key="2">
    <source>
        <dbReference type="Proteomes" id="UP001163321"/>
    </source>
</evidence>
<comment type="caution">
    <text evidence="1">The sequence shown here is derived from an EMBL/GenBank/DDBJ whole genome shotgun (WGS) entry which is preliminary data.</text>
</comment>
<reference evidence="1 2" key="1">
    <citation type="journal article" date="2022" name="bioRxiv">
        <title>The genome of the oomycete Peronosclerospora sorghi, a cosmopolitan pathogen of maize and sorghum, is inflated with dispersed pseudogenes.</title>
        <authorList>
            <person name="Fletcher K."/>
            <person name="Martin F."/>
            <person name="Isakeit T."/>
            <person name="Cavanaugh K."/>
            <person name="Magill C."/>
            <person name="Michelmore R."/>
        </authorList>
    </citation>
    <scope>NUCLEOTIDE SEQUENCE [LARGE SCALE GENOMIC DNA]</scope>
    <source>
        <strain evidence="1">P6</strain>
    </source>
</reference>
<sequence>MPSQEKKIAIVTGANSGIGFEAAKGLAMHGAHVILACRNEGRGRHAEELISAELGRVSGVAGSVELMLVDVGDPTSVRAFAHAVHERFDHLDLLINNAGVAVPAHGRTRTGLEVHFATNHLGHFYLTNLVLDLLRRSKHQARVVNVSSVTHYLAWMFLDFATLGRTDSRLRDYFTSKIANLLFTFELQRRLESAQIENVVAVAAHPGVTHSDIWNRYYRTTYPAWLAEILVRLVSRLPFMTCQVGVLPILYAATMKDVKGGEYYGPNGFLHLRGYPVLEAGAKSSHSLEDAKKLWELSENLLGDKFQL</sequence>
<proteinExistence type="predicted"/>
<gene>
    <name evidence="1" type="ORF">PsorP6_005524</name>
</gene>
<name>A0ACC0W3K2_9STRA</name>